<dbReference type="Proteomes" id="UP001566132">
    <property type="component" value="Unassembled WGS sequence"/>
</dbReference>
<proteinExistence type="predicted"/>
<keyword evidence="2" id="KW-0336">GPI-anchor</keyword>
<feature type="signal peptide" evidence="9">
    <location>
        <begin position="1"/>
        <end position="22"/>
    </location>
</feature>
<reference evidence="10 11" key="1">
    <citation type="submission" date="2024-05" db="EMBL/GenBank/DDBJ databases">
        <title>Genetic variation in Jamaican populations of the coffee berry borer (Hypothenemus hampei).</title>
        <authorList>
            <person name="Errbii M."/>
            <person name="Myrie A."/>
        </authorList>
    </citation>
    <scope>NUCLEOTIDE SEQUENCE [LARGE SCALE GENOMIC DNA]</scope>
    <source>
        <strain evidence="10">JA-Hopewell-2020-01-JO</strain>
        <tissue evidence="10">Whole body</tissue>
    </source>
</reference>
<organism evidence="10 11">
    <name type="scientific">Hypothenemus hampei</name>
    <name type="common">Coffee berry borer</name>
    <dbReference type="NCBI Taxonomy" id="57062"/>
    <lineage>
        <taxon>Eukaryota</taxon>
        <taxon>Metazoa</taxon>
        <taxon>Ecdysozoa</taxon>
        <taxon>Arthropoda</taxon>
        <taxon>Hexapoda</taxon>
        <taxon>Insecta</taxon>
        <taxon>Pterygota</taxon>
        <taxon>Neoptera</taxon>
        <taxon>Endopterygota</taxon>
        <taxon>Coleoptera</taxon>
        <taxon>Polyphaga</taxon>
        <taxon>Cucujiformia</taxon>
        <taxon>Curculionidae</taxon>
        <taxon>Scolytinae</taxon>
        <taxon>Hypothenemus</taxon>
    </lineage>
</organism>
<evidence type="ECO:0000256" key="8">
    <source>
        <dbReference type="SAM" id="Phobius"/>
    </source>
</evidence>
<evidence type="ECO:0000256" key="7">
    <source>
        <dbReference type="ARBA" id="ARBA00023288"/>
    </source>
</evidence>
<comment type="caution">
    <text evidence="10">The sequence shown here is derived from an EMBL/GenBank/DDBJ whole genome shotgun (WGS) entry which is preliminary data.</text>
</comment>
<evidence type="ECO:0000313" key="11">
    <source>
        <dbReference type="Proteomes" id="UP001566132"/>
    </source>
</evidence>
<sequence length="133" mass="14828">MFSKQLVLILCFFVLFCSLVEAELRCYSCNSYRDRNQSCYDPMDPKVTSIVCPANYACSKVSYITQNTLVMSRSCDSDVTNACTQIKSVLQSTYTDLSKFSCNLCRKNLCNSSAGLLFSTTLASILFIVAIII</sequence>
<feature type="transmembrane region" description="Helical" evidence="8">
    <location>
        <begin position="114"/>
        <end position="132"/>
    </location>
</feature>
<evidence type="ECO:0000256" key="3">
    <source>
        <dbReference type="ARBA" id="ARBA00022692"/>
    </source>
</evidence>
<name>A0ABD1F9T8_HYPHA</name>
<keyword evidence="5 8" id="KW-1133">Transmembrane helix</keyword>
<evidence type="ECO:0000256" key="6">
    <source>
        <dbReference type="ARBA" id="ARBA00023136"/>
    </source>
</evidence>
<keyword evidence="11" id="KW-1185">Reference proteome</keyword>
<accession>A0ABD1F9T8</accession>
<gene>
    <name evidence="10" type="ORF">ABEB36_003427</name>
</gene>
<evidence type="ECO:0000256" key="1">
    <source>
        <dbReference type="ARBA" id="ARBA00004589"/>
    </source>
</evidence>
<evidence type="ECO:0000313" key="10">
    <source>
        <dbReference type="EMBL" id="KAL1514111.1"/>
    </source>
</evidence>
<dbReference type="PANTHER" id="PTHR33562">
    <property type="entry name" value="ATILLA, ISOFORM B-RELATED-RELATED"/>
    <property type="match status" value="1"/>
</dbReference>
<protein>
    <recommendedName>
        <fullName evidence="12">Protein quiver</fullName>
    </recommendedName>
</protein>
<keyword evidence="7" id="KW-0449">Lipoprotein</keyword>
<dbReference type="InterPro" id="IPR050975">
    <property type="entry name" value="Sleep_regulator"/>
</dbReference>
<keyword evidence="2" id="KW-0325">Glycoprotein</keyword>
<evidence type="ECO:0000256" key="9">
    <source>
        <dbReference type="SAM" id="SignalP"/>
    </source>
</evidence>
<evidence type="ECO:0000256" key="5">
    <source>
        <dbReference type="ARBA" id="ARBA00022989"/>
    </source>
</evidence>
<evidence type="ECO:0008006" key="12">
    <source>
        <dbReference type="Google" id="ProtNLM"/>
    </source>
</evidence>
<dbReference type="AlphaFoldDB" id="A0ABD1F9T8"/>
<evidence type="ECO:0000256" key="4">
    <source>
        <dbReference type="ARBA" id="ARBA00022729"/>
    </source>
</evidence>
<evidence type="ECO:0000256" key="2">
    <source>
        <dbReference type="ARBA" id="ARBA00022622"/>
    </source>
</evidence>
<dbReference type="EMBL" id="JBDJPC010000002">
    <property type="protein sequence ID" value="KAL1514111.1"/>
    <property type="molecule type" value="Genomic_DNA"/>
</dbReference>
<dbReference type="GO" id="GO:0098552">
    <property type="term" value="C:side of membrane"/>
    <property type="evidence" value="ECO:0007669"/>
    <property type="project" value="UniProtKB-KW"/>
</dbReference>
<keyword evidence="4 9" id="KW-0732">Signal</keyword>
<keyword evidence="3 8" id="KW-0812">Transmembrane</keyword>
<keyword evidence="6 8" id="KW-0472">Membrane</keyword>
<comment type="subcellular location">
    <subcellularLocation>
        <location evidence="1">Membrane</location>
        <topology evidence="1">Lipid-anchor</topology>
        <topology evidence="1">GPI-anchor</topology>
    </subcellularLocation>
</comment>
<feature type="chain" id="PRO_5044886105" description="Protein quiver" evidence="9">
    <location>
        <begin position="23"/>
        <end position="133"/>
    </location>
</feature>